<gene>
    <name evidence="2" type="ORF">SAMN05421829_104186</name>
</gene>
<sequence>MREQPKGDALLACARQVLRDEVMPALPAERKYALLMVMNAMLIAERQLRNGDAPEAQELTELHAALDDSKVGLAEGNRRLARLLREGAGDPGKPRRAALFAHLRAAGGRRLAESNPKALPKS</sequence>
<organism evidence="2 3">
    <name type="scientific">Aromatoleum tolulyticum</name>
    <dbReference type="NCBI Taxonomy" id="34027"/>
    <lineage>
        <taxon>Bacteria</taxon>
        <taxon>Pseudomonadati</taxon>
        <taxon>Pseudomonadota</taxon>
        <taxon>Betaproteobacteria</taxon>
        <taxon>Rhodocyclales</taxon>
        <taxon>Rhodocyclaceae</taxon>
        <taxon>Aromatoleum</taxon>
    </lineage>
</organism>
<feature type="domain" description="DUF6285" evidence="1">
    <location>
        <begin position="24"/>
        <end position="117"/>
    </location>
</feature>
<dbReference type="Proteomes" id="UP000186819">
    <property type="component" value="Unassembled WGS sequence"/>
</dbReference>
<dbReference type="AlphaFoldDB" id="A0A1N6SR18"/>
<evidence type="ECO:0000313" key="2">
    <source>
        <dbReference type="EMBL" id="SIQ43529.1"/>
    </source>
</evidence>
<dbReference type="STRING" id="34027.SAMN05421829_104186"/>
<dbReference type="InterPro" id="IPR046252">
    <property type="entry name" value="DUF6285"/>
</dbReference>
<name>A0A1N6SR18_9RHOO</name>
<evidence type="ECO:0000259" key="1">
    <source>
        <dbReference type="Pfam" id="PF19802"/>
    </source>
</evidence>
<dbReference type="RefSeq" id="WP_076601536.1">
    <property type="nucleotide sequence ID" value="NZ_FTMD01000004.1"/>
</dbReference>
<accession>A0A1N6SR18</accession>
<dbReference type="Pfam" id="PF19802">
    <property type="entry name" value="DUF6285"/>
    <property type="match status" value="1"/>
</dbReference>
<dbReference type="OrthoDB" id="8480752at2"/>
<keyword evidence="3" id="KW-1185">Reference proteome</keyword>
<dbReference type="EMBL" id="FTMD01000004">
    <property type="protein sequence ID" value="SIQ43529.1"/>
    <property type="molecule type" value="Genomic_DNA"/>
</dbReference>
<evidence type="ECO:0000313" key="3">
    <source>
        <dbReference type="Proteomes" id="UP000186819"/>
    </source>
</evidence>
<protein>
    <recommendedName>
        <fullName evidence="1">DUF6285 domain-containing protein</fullName>
    </recommendedName>
</protein>
<proteinExistence type="predicted"/>
<reference evidence="3" key="1">
    <citation type="submission" date="2017-01" db="EMBL/GenBank/DDBJ databases">
        <authorList>
            <person name="Varghese N."/>
            <person name="Submissions S."/>
        </authorList>
    </citation>
    <scope>NUCLEOTIDE SEQUENCE [LARGE SCALE GENOMIC DNA]</scope>
    <source>
        <strain evidence="3">ATCC 51758</strain>
    </source>
</reference>